<proteinExistence type="predicted"/>
<name>A0A4R7D613_9SPHI</name>
<organism evidence="1 2">
    <name type="scientific">Sphingobacterium paludis</name>
    <dbReference type="NCBI Taxonomy" id="1476465"/>
    <lineage>
        <taxon>Bacteria</taxon>
        <taxon>Pseudomonadati</taxon>
        <taxon>Bacteroidota</taxon>
        <taxon>Sphingobacteriia</taxon>
        <taxon>Sphingobacteriales</taxon>
        <taxon>Sphingobacteriaceae</taxon>
        <taxon>Sphingobacterium</taxon>
    </lineage>
</organism>
<evidence type="ECO:0000313" key="1">
    <source>
        <dbReference type="EMBL" id="TDS16017.1"/>
    </source>
</evidence>
<protein>
    <submittedName>
        <fullName evidence="1">Uncharacterized protein</fullName>
    </submittedName>
</protein>
<dbReference type="RefSeq" id="WP_133639294.1">
    <property type="nucleotide sequence ID" value="NZ_SNZV01000002.1"/>
</dbReference>
<dbReference type="EMBL" id="SNZV01000002">
    <property type="protein sequence ID" value="TDS16017.1"/>
    <property type="molecule type" value="Genomic_DNA"/>
</dbReference>
<dbReference type="Proteomes" id="UP000294752">
    <property type="component" value="Unassembled WGS sequence"/>
</dbReference>
<accession>A0A4R7D613</accession>
<evidence type="ECO:0000313" key="2">
    <source>
        <dbReference type="Proteomes" id="UP000294752"/>
    </source>
</evidence>
<dbReference type="AlphaFoldDB" id="A0A4R7D613"/>
<gene>
    <name evidence="1" type="ORF">B0I21_102339</name>
</gene>
<comment type="caution">
    <text evidence="1">The sequence shown here is derived from an EMBL/GenBank/DDBJ whole genome shotgun (WGS) entry which is preliminary data.</text>
</comment>
<keyword evidence="2" id="KW-1185">Reference proteome</keyword>
<reference evidence="1 2" key="1">
    <citation type="submission" date="2019-03" db="EMBL/GenBank/DDBJ databases">
        <title>Genomic Encyclopedia of Type Strains, Phase III (KMG-III): the genomes of soil and plant-associated and newly described type strains.</title>
        <authorList>
            <person name="Whitman W."/>
        </authorList>
    </citation>
    <scope>NUCLEOTIDE SEQUENCE [LARGE SCALE GENOMIC DNA]</scope>
    <source>
        <strain evidence="1 2">CGMCC 1.12801</strain>
    </source>
</reference>
<sequence length="90" mass="8840">MKKTDLFGLTVGVFLLFSVSILSYSSQAKVAWGVHELSKSEAAAGVSGTGAAIATTQAVATAIRGASWGARIGAYAGPIGALSGALVGGL</sequence>